<organism evidence="3 4">
    <name type="scientific">Serratia oryzae</name>
    <dbReference type="NCBI Taxonomy" id="2034155"/>
    <lineage>
        <taxon>Bacteria</taxon>
        <taxon>Pseudomonadati</taxon>
        <taxon>Pseudomonadota</taxon>
        <taxon>Gammaproteobacteria</taxon>
        <taxon>Enterobacterales</taxon>
        <taxon>Yersiniaceae</taxon>
        <taxon>Serratia</taxon>
    </lineage>
</organism>
<evidence type="ECO:0000256" key="2">
    <source>
        <dbReference type="ARBA" id="ARBA00023163"/>
    </source>
</evidence>
<keyword evidence="4" id="KW-1185">Reference proteome</keyword>
<dbReference type="Pfam" id="PF03333">
    <property type="entry name" value="PapB"/>
    <property type="match status" value="1"/>
</dbReference>
<evidence type="ECO:0000313" key="4">
    <source>
        <dbReference type="Proteomes" id="UP000216021"/>
    </source>
</evidence>
<protein>
    <submittedName>
        <fullName evidence="3">Uncharacterized protein</fullName>
    </submittedName>
</protein>
<dbReference type="PRINTS" id="PR01554">
    <property type="entry name" value="FIMREGULATRY"/>
</dbReference>
<accession>A0A1S8CP30</accession>
<evidence type="ECO:0000256" key="1">
    <source>
        <dbReference type="ARBA" id="ARBA00023015"/>
    </source>
</evidence>
<dbReference type="RefSeq" id="WP_076940698.1">
    <property type="nucleotide sequence ID" value="NZ_MOXD01000002.1"/>
</dbReference>
<evidence type="ECO:0000313" key="3">
    <source>
        <dbReference type="EMBL" id="OMQ25497.1"/>
    </source>
</evidence>
<gene>
    <name evidence="3" type="ORF">BMI79_04050</name>
</gene>
<dbReference type="OrthoDB" id="6587836at2"/>
<dbReference type="AlphaFoldDB" id="A0A1S8CP30"/>
<sequence length="101" mass="11192">MCALRNNSQLPPELIPGKVAQRYFLLLATVCTLRGKNMRNALEDVLVNGLSRQEACEKHGVSQSYFSVKYHHMQTVSKTIALMYSSEPMNGTASQAESETA</sequence>
<dbReference type="EMBL" id="MOXD01000002">
    <property type="protein sequence ID" value="OMQ25497.1"/>
    <property type="molecule type" value="Genomic_DNA"/>
</dbReference>
<dbReference type="GO" id="GO:0006355">
    <property type="term" value="P:regulation of DNA-templated transcription"/>
    <property type="evidence" value="ECO:0007669"/>
    <property type="project" value="InterPro"/>
</dbReference>
<name>A0A1S8CP30_9GAMM</name>
<proteinExistence type="predicted"/>
<dbReference type="InterPro" id="IPR004356">
    <property type="entry name" value="Adhesin_operon_reg_prot"/>
</dbReference>
<keyword evidence="2" id="KW-0804">Transcription</keyword>
<keyword evidence="1" id="KW-0805">Transcription regulation</keyword>
<comment type="caution">
    <text evidence="3">The sequence shown here is derived from an EMBL/GenBank/DDBJ whole genome shotgun (WGS) entry which is preliminary data.</text>
</comment>
<dbReference type="Proteomes" id="UP000216021">
    <property type="component" value="Unassembled WGS sequence"/>
</dbReference>
<reference evidence="3 4" key="1">
    <citation type="submission" date="2016-11" db="EMBL/GenBank/DDBJ databases">
        <title>Rahnella oryzae sp. nov., isolated from rice root.</title>
        <authorList>
            <person name="Zhang X.-X."/>
            <person name="Zhang J."/>
        </authorList>
    </citation>
    <scope>NUCLEOTIDE SEQUENCE [LARGE SCALE GENOMIC DNA]</scope>
    <source>
        <strain evidence="3 4">J11-6</strain>
    </source>
</reference>
<dbReference type="InterPro" id="IPR053721">
    <property type="entry name" value="Fimbrial_Adhesin_Reg"/>
</dbReference>
<dbReference type="Gene3D" id="1.10.10.2690">
    <property type="match status" value="1"/>
</dbReference>